<evidence type="ECO:0000313" key="1">
    <source>
        <dbReference type="EMBL" id="MBB4682424.1"/>
    </source>
</evidence>
<organism evidence="1 2">
    <name type="scientific">Crossiella cryophila</name>
    <dbReference type="NCBI Taxonomy" id="43355"/>
    <lineage>
        <taxon>Bacteria</taxon>
        <taxon>Bacillati</taxon>
        <taxon>Actinomycetota</taxon>
        <taxon>Actinomycetes</taxon>
        <taxon>Pseudonocardiales</taxon>
        <taxon>Pseudonocardiaceae</taxon>
        <taxon>Crossiella</taxon>
    </lineage>
</organism>
<comment type="caution">
    <text evidence="1">The sequence shown here is derived from an EMBL/GenBank/DDBJ whole genome shotgun (WGS) entry which is preliminary data.</text>
</comment>
<keyword evidence="2" id="KW-1185">Reference proteome</keyword>
<protein>
    <submittedName>
        <fullName evidence="1">Uncharacterized protein</fullName>
    </submittedName>
</protein>
<evidence type="ECO:0000313" key="2">
    <source>
        <dbReference type="Proteomes" id="UP000533598"/>
    </source>
</evidence>
<dbReference type="AlphaFoldDB" id="A0A7W7CJK8"/>
<dbReference type="Proteomes" id="UP000533598">
    <property type="component" value="Unassembled WGS sequence"/>
</dbReference>
<dbReference type="EMBL" id="JACHMH010000001">
    <property type="protein sequence ID" value="MBB4682424.1"/>
    <property type="molecule type" value="Genomic_DNA"/>
</dbReference>
<name>A0A7W7CJK8_9PSEU</name>
<proteinExistence type="predicted"/>
<dbReference type="RefSeq" id="WP_185009722.1">
    <property type="nucleotide sequence ID" value="NZ_BAAAUI010000007.1"/>
</dbReference>
<accession>A0A7W7CJK8</accession>
<gene>
    <name evidence="1" type="ORF">HNR67_008542</name>
</gene>
<reference evidence="1 2" key="1">
    <citation type="submission" date="2020-08" db="EMBL/GenBank/DDBJ databases">
        <title>Sequencing the genomes of 1000 actinobacteria strains.</title>
        <authorList>
            <person name="Klenk H.-P."/>
        </authorList>
    </citation>
    <scope>NUCLEOTIDE SEQUENCE [LARGE SCALE GENOMIC DNA]</scope>
    <source>
        <strain evidence="1 2">DSM 44230</strain>
    </source>
</reference>
<sequence length="56" mass="6405">MIDVERTRDWRTLVVNGTEPGQGGRTDSRTMRAAIGVVFRVLREQPGDWAWTAELF</sequence>